<keyword evidence="3" id="KW-1185">Reference proteome</keyword>
<feature type="chain" id="PRO_5005290908" description="Lipoprotein" evidence="1">
    <location>
        <begin position="23"/>
        <end position="240"/>
    </location>
</feature>
<evidence type="ECO:0000256" key="1">
    <source>
        <dbReference type="SAM" id="SignalP"/>
    </source>
</evidence>
<evidence type="ECO:0000313" key="3">
    <source>
        <dbReference type="Proteomes" id="UP000036261"/>
    </source>
</evidence>
<dbReference type="EMBL" id="LFND01000001">
    <property type="protein sequence ID" value="KMQ66100.1"/>
    <property type="molecule type" value="Genomic_DNA"/>
</dbReference>
<keyword evidence="1" id="KW-0732">Signal</keyword>
<dbReference type="Proteomes" id="UP000036261">
    <property type="component" value="Unassembled WGS sequence"/>
</dbReference>
<dbReference type="RefSeq" id="WP_048504703.1">
    <property type="nucleotide sequence ID" value="NZ_LFND01000001.1"/>
</dbReference>
<dbReference type="STRING" id="558151.ACM46_00610"/>
<gene>
    <name evidence="2" type="ORF">ACM46_00610</name>
</gene>
<dbReference type="OrthoDB" id="1197496at2"/>
<feature type="signal peptide" evidence="1">
    <location>
        <begin position="1"/>
        <end position="22"/>
    </location>
</feature>
<proteinExistence type="predicted"/>
<dbReference type="PATRIC" id="fig|558151.6.peg.128"/>
<name>A0A0J7LAX6_9FLAO</name>
<reference evidence="2 3" key="1">
    <citation type="journal article" date="2013" name="Int. J. Syst. Evol. Microbiol.">
        <title>Chryseobacterium angstadtii sp. nov., isolated from a newt tank.</title>
        <authorList>
            <person name="Kirk K.E."/>
            <person name="Hoffman J.A."/>
            <person name="Smith K.A."/>
            <person name="Strahan B.L."/>
            <person name="Failor K.C."/>
            <person name="Krebs J.E."/>
            <person name="Gale A.N."/>
            <person name="Do T.D."/>
            <person name="Sontag T.C."/>
            <person name="Batties A.M."/>
            <person name="Mistiszyn K."/>
            <person name="Newman J.D."/>
        </authorList>
    </citation>
    <scope>NUCLEOTIDE SEQUENCE [LARGE SCALE GENOMIC DNA]</scope>
    <source>
        <strain evidence="2 3">KM</strain>
    </source>
</reference>
<dbReference type="PROSITE" id="PS51257">
    <property type="entry name" value="PROKAR_LIPOPROTEIN"/>
    <property type="match status" value="1"/>
</dbReference>
<protein>
    <recommendedName>
        <fullName evidence="4">Lipoprotein</fullName>
    </recommendedName>
</protein>
<accession>A0A0J7LAX6</accession>
<dbReference type="AlphaFoldDB" id="A0A0J7LAX6"/>
<comment type="caution">
    <text evidence="2">The sequence shown here is derived from an EMBL/GenBank/DDBJ whole genome shotgun (WGS) entry which is preliminary data.</text>
</comment>
<evidence type="ECO:0008006" key="4">
    <source>
        <dbReference type="Google" id="ProtNLM"/>
    </source>
</evidence>
<sequence>MKNFFKYFLAFTCFMLFFGCSSDDNDNDNNTSKSQKRITRYVSSFPQKDEKWLYDDKKRLIEIVESKIKTIFTYDQYDRVAKAMKYSIAFPENAYDSTFFHYNDEEIVIEHGWSKTKYILNNEGQPIQEFRKGLGPSYSLQKEFTYQNGNMIKVKIADAKYEFTYDNKKNILADYPVGIRLLAYERYMNSLGFISKNNIISSKFYGGETLFETIPYQLTYDNDGYIVKSESIVGYEIISY</sequence>
<organism evidence="2 3">
    <name type="scientific">Chryseobacterium angstadtii</name>
    <dbReference type="NCBI Taxonomy" id="558151"/>
    <lineage>
        <taxon>Bacteria</taxon>
        <taxon>Pseudomonadati</taxon>
        <taxon>Bacteroidota</taxon>
        <taxon>Flavobacteriia</taxon>
        <taxon>Flavobacteriales</taxon>
        <taxon>Weeksellaceae</taxon>
        <taxon>Chryseobacterium group</taxon>
        <taxon>Chryseobacterium</taxon>
    </lineage>
</organism>
<evidence type="ECO:0000313" key="2">
    <source>
        <dbReference type="EMBL" id="KMQ66100.1"/>
    </source>
</evidence>